<proteinExistence type="predicted"/>
<dbReference type="AlphaFoldDB" id="A0A2U1K2E5"/>
<keyword evidence="9" id="KW-1185">Reference proteome</keyword>
<dbReference type="InterPro" id="IPR010432">
    <property type="entry name" value="RDD"/>
</dbReference>
<keyword evidence="4 6" id="KW-1133">Transmembrane helix</keyword>
<dbReference type="Proteomes" id="UP000245998">
    <property type="component" value="Unassembled WGS sequence"/>
</dbReference>
<sequence length="157" mass="18207">MDITSNTDLMEELDTPKQTEYVYAGFWIRFWAYLLDLLVIGSLNRIVVNPIIQIFDIEPGEPAFLPIETILTGVVFFLYFALMTKYFNQTIGKMVLGIKVISKDEKLAWDTILFREVVGRFISKALFGLVYVWVAFPPDKQGVHDYFADTWVVHTRK</sequence>
<evidence type="ECO:0000256" key="3">
    <source>
        <dbReference type="ARBA" id="ARBA00022692"/>
    </source>
</evidence>
<evidence type="ECO:0000313" key="9">
    <source>
        <dbReference type="Proteomes" id="UP000245998"/>
    </source>
</evidence>
<dbReference type="InterPro" id="IPR051791">
    <property type="entry name" value="Pra-immunoreactive"/>
</dbReference>
<evidence type="ECO:0000256" key="4">
    <source>
        <dbReference type="ARBA" id="ARBA00022989"/>
    </source>
</evidence>
<keyword evidence="5 6" id="KW-0472">Membrane</keyword>
<feature type="transmembrane region" description="Helical" evidence="6">
    <location>
        <begin position="63"/>
        <end position="84"/>
    </location>
</feature>
<dbReference type="PANTHER" id="PTHR36115">
    <property type="entry name" value="PROLINE-RICH ANTIGEN HOMOLOG-RELATED"/>
    <property type="match status" value="1"/>
</dbReference>
<gene>
    <name evidence="8" type="ORF">DCC39_09875</name>
</gene>
<organism evidence="8 9">
    <name type="scientific">Pueribacillus theae</name>
    <dbReference type="NCBI Taxonomy" id="2171751"/>
    <lineage>
        <taxon>Bacteria</taxon>
        <taxon>Bacillati</taxon>
        <taxon>Bacillota</taxon>
        <taxon>Bacilli</taxon>
        <taxon>Bacillales</taxon>
        <taxon>Bacillaceae</taxon>
        <taxon>Pueribacillus</taxon>
    </lineage>
</organism>
<comment type="caution">
    <text evidence="8">The sequence shown here is derived from an EMBL/GenBank/DDBJ whole genome shotgun (WGS) entry which is preliminary data.</text>
</comment>
<keyword evidence="2" id="KW-1003">Cell membrane</keyword>
<evidence type="ECO:0000259" key="7">
    <source>
        <dbReference type="Pfam" id="PF06271"/>
    </source>
</evidence>
<reference evidence="8 9" key="1">
    <citation type="submission" date="2018-04" db="EMBL/GenBank/DDBJ databases">
        <title>Camelliibacillus theae gen. nov., sp. nov., isolated from Pu'er tea.</title>
        <authorList>
            <person name="Niu L."/>
        </authorList>
    </citation>
    <scope>NUCLEOTIDE SEQUENCE [LARGE SCALE GENOMIC DNA]</scope>
    <source>
        <strain evidence="8 9">T8</strain>
    </source>
</reference>
<dbReference type="OrthoDB" id="9793824at2"/>
<evidence type="ECO:0000256" key="1">
    <source>
        <dbReference type="ARBA" id="ARBA00004651"/>
    </source>
</evidence>
<keyword evidence="3 6" id="KW-0812">Transmembrane</keyword>
<feature type="domain" description="RDD" evidence="7">
    <location>
        <begin position="23"/>
        <end position="148"/>
    </location>
</feature>
<dbReference type="PANTHER" id="PTHR36115:SF9">
    <property type="entry name" value="LMO1584 PROTEIN"/>
    <property type="match status" value="1"/>
</dbReference>
<dbReference type="Pfam" id="PF06271">
    <property type="entry name" value="RDD"/>
    <property type="match status" value="1"/>
</dbReference>
<evidence type="ECO:0000256" key="2">
    <source>
        <dbReference type="ARBA" id="ARBA00022475"/>
    </source>
</evidence>
<dbReference type="RefSeq" id="WP_116554733.1">
    <property type="nucleotide sequence ID" value="NZ_QCZG01000018.1"/>
</dbReference>
<accession>A0A2U1K2E5</accession>
<evidence type="ECO:0000256" key="5">
    <source>
        <dbReference type="ARBA" id="ARBA00023136"/>
    </source>
</evidence>
<name>A0A2U1K2E5_9BACI</name>
<evidence type="ECO:0000313" key="8">
    <source>
        <dbReference type="EMBL" id="PWA11138.1"/>
    </source>
</evidence>
<dbReference type="GO" id="GO:0005886">
    <property type="term" value="C:plasma membrane"/>
    <property type="evidence" value="ECO:0007669"/>
    <property type="project" value="UniProtKB-SubCell"/>
</dbReference>
<evidence type="ECO:0000256" key="6">
    <source>
        <dbReference type="SAM" id="Phobius"/>
    </source>
</evidence>
<feature type="transmembrane region" description="Helical" evidence="6">
    <location>
        <begin position="21"/>
        <end position="43"/>
    </location>
</feature>
<dbReference type="EMBL" id="QCZG01000018">
    <property type="protein sequence ID" value="PWA11138.1"/>
    <property type="molecule type" value="Genomic_DNA"/>
</dbReference>
<protein>
    <recommendedName>
        <fullName evidence="7">RDD domain-containing protein</fullName>
    </recommendedName>
</protein>
<comment type="subcellular location">
    <subcellularLocation>
        <location evidence="1">Cell membrane</location>
        <topology evidence="1">Multi-pass membrane protein</topology>
    </subcellularLocation>
</comment>